<organism evidence="1 2">
    <name type="scientific">Bursaphelenchus okinawaensis</name>
    <dbReference type="NCBI Taxonomy" id="465554"/>
    <lineage>
        <taxon>Eukaryota</taxon>
        <taxon>Metazoa</taxon>
        <taxon>Ecdysozoa</taxon>
        <taxon>Nematoda</taxon>
        <taxon>Chromadorea</taxon>
        <taxon>Rhabditida</taxon>
        <taxon>Tylenchina</taxon>
        <taxon>Tylenchomorpha</taxon>
        <taxon>Aphelenchoidea</taxon>
        <taxon>Aphelenchoididae</taxon>
        <taxon>Bursaphelenchus</taxon>
    </lineage>
</organism>
<proteinExistence type="predicted"/>
<name>A0A811JQN3_9BILA</name>
<sequence length="85" mass="9553">MGIFDLFEKKQDKMAANVTIDCFGEKLEVLIQNEEYAGSELVPEDGEQILKTVGDLRNRIAGHFGLVADKMKIIHRGQNGSQCHY</sequence>
<dbReference type="Proteomes" id="UP000783686">
    <property type="component" value="Unassembled WGS sequence"/>
</dbReference>
<dbReference type="Proteomes" id="UP000614601">
    <property type="component" value="Unassembled WGS sequence"/>
</dbReference>
<keyword evidence="2" id="KW-1185">Reference proteome</keyword>
<comment type="caution">
    <text evidence="1">The sequence shown here is derived from an EMBL/GenBank/DDBJ whole genome shotgun (WGS) entry which is preliminary data.</text>
</comment>
<dbReference type="OrthoDB" id="417450at2759"/>
<gene>
    <name evidence="1" type="ORF">BOKJ2_LOCUS257</name>
</gene>
<evidence type="ECO:0000313" key="2">
    <source>
        <dbReference type="Proteomes" id="UP000614601"/>
    </source>
</evidence>
<dbReference type="EMBL" id="CAJFDH010000001">
    <property type="protein sequence ID" value="CAD5205573.1"/>
    <property type="molecule type" value="Genomic_DNA"/>
</dbReference>
<dbReference type="AlphaFoldDB" id="A0A811JQN3"/>
<protein>
    <submittedName>
        <fullName evidence="1">Uncharacterized protein</fullName>
    </submittedName>
</protein>
<dbReference type="EMBL" id="CAJFCW020000001">
    <property type="protein sequence ID" value="CAG9078132.1"/>
    <property type="molecule type" value="Genomic_DNA"/>
</dbReference>
<evidence type="ECO:0000313" key="1">
    <source>
        <dbReference type="EMBL" id="CAD5205573.1"/>
    </source>
</evidence>
<accession>A0A811JQN3</accession>
<reference evidence="1" key="1">
    <citation type="submission" date="2020-09" db="EMBL/GenBank/DDBJ databases">
        <authorList>
            <person name="Kikuchi T."/>
        </authorList>
    </citation>
    <scope>NUCLEOTIDE SEQUENCE</scope>
    <source>
        <strain evidence="1">SH1</strain>
    </source>
</reference>